<evidence type="ECO:0000313" key="4">
    <source>
        <dbReference type="EMBL" id="ANB11875.1"/>
    </source>
</evidence>
<dbReference type="RefSeq" id="XP_018734352.1">
    <property type="nucleotide sequence ID" value="XM_018877847.1"/>
</dbReference>
<dbReference type="PANTHER" id="PTHR10663">
    <property type="entry name" value="GUANYL-NUCLEOTIDE EXCHANGE FACTOR"/>
    <property type="match status" value="1"/>
</dbReference>
<evidence type="ECO:0000256" key="1">
    <source>
        <dbReference type="SAM" id="Coils"/>
    </source>
</evidence>
<dbReference type="SUPFAM" id="SSF50729">
    <property type="entry name" value="PH domain-like"/>
    <property type="match status" value="1"/>
</dbReference>
<dbReference type="InterPro" id="IPR011993">
    <property type="entry name" value="PH-like_dom_sf"/>
</dbReference>
<dbReference type="PANTHER" id="PTHR10663:SF373">
    <property type="entry name" value="PH AND SEC7 DOMAIN-CONTAINING PROTEIN C11E3.11C"/>
    <property type="match status" value="1"/>
</dbReference>
<feature type="domain" description="SEC7" evidence="3">
    <location>
        <begin position="132"/>
        <end position="307"/>
    </location>
</feature>
<evidence type="ECO:0000256" key="2">
    <source>
        <dbReference type="SAM" id="MobiDB-lite"/>
    </source>
</evidence>
<dbReference type="InterPro" id="IPR041681">
    <property type="entry name" value="PH_9"/>
</dbReference>
<feature type="compositionally biased region" description="Polar residues" evidence="2">
    <location>
        <begin position="80"/>
        <end position="91"/>
    </location>
</feature>
<feature type="compositionally biased region" description="Polar residues" evidence="2">
    <location>
        <begin position="36"/>
        <end position="57"/>
    </location>
</feature>
<dbReference type="Proteomes" id="UP000189580">
    <property type="component" value="Chromosome a"/>
</dbReference>
<dbReference type="InterPro" id="IPR000904">
    <property type="entry name" value="Sec7_dom"/>
</dbReference>
<gene>
    <name evidence="4" type="primary">SEC7</name>
    <name evidence="4" type="ORF">AWJ20_100</name>
</gene>
<feature type="region of interest" description="Disordered" evidence="2">
    <location>
        <begin position="1"/>
        <end position="129"/>
    </location>
</feature>
<reference evidence="4 5" key="1">
    <citation type="submission" date="2016-02" db="EMBL/GenBank/DDBJ databases">
        <title>Complete genome sequence and transcriptome regulation of the pentose utilising yeast Sugiyamaella lignohabitans.</title>
        <authorList>
            <person name="Bellasio M."/>
            <person name="Peymann A."/>
            <person name="Valli M."/>
            <person name="Sipitzky M."/>
            <person name="Graf A."/>
            <person name="Sauer M."/>
            <person name="Marx H."/>
            <person name="Mattanovich D."/>
        </authorList>
    </citation>
    <scope>NUCLEOTIDE SEQUENCE [LARGE SCALE GENOMIC DNA]</scope>
    <source>
        <strain evidence="4 5">CBS 10342</strain>
    </source>
</reference>
<protein>
    <submittedName>
        <fullName evidence="4">Arf family guanine nucleotide exchange factor SEC7</fullName>
    </submittedName>
</protein>
<dbReference type="KEGG" id="slb:AWJ20_100"/>
<dbReference type="InterPro" id="IPR023394">
    <property type="entry name" value="Sec7_C_sf"/>
</dbReference>
<dbReference type="EMBL" id="CP014501">
    <property type="protein sequence ID" value="ANB11875.1"/>
    <property type="molecule type" value="Genomic_DNA"/>
</dbReference>
<dbReference type="GeneID" id="30032754"/>
<dbReference type="PROSITE" id="PS50190">
    <property type="entry name" value="SEC7"/>
    <property type="match status" value="1"/>
</dbReference>
<evidence type="ECO:0000259" key="3">
    <source>
        <dbReference type="PROSITE" id="PS50190"/>
    </source>
</evidence>
<dbReference type="InterPro" id="IPR035999">
    <property type="entry name" value="Sec7_dom_sf"/>
</dbReference>
<feature type="region of interest" description="Disordered" evidence="2">
    <location>
        <begin position="653"/>
        <end position="677"/>
    </location>
</feature>
<dbReference type="OrthoDB" id="2157641at2759"/>
<dbReference type="GO" id="GO:0032012">
    <property type="term" value="P:regulation of ARF protein signal transduction"/>
    <property type="evidence" value="ECO:0007669"/>
    <property type="project" value="InterPro"/>
</dbReference>
<dbReference type="SUPFAM" id="SSF48425">
    <property type="entry name" value="Sec7 domain"/>
    <property type="match status" value="1"/>
</dbReference>
<feature type="coiled-coil region" evidence="1">
    <location>
        <begin position="708"/>
        <end position="735"/>
    </location>
</feature>
<keyword evidence="5" id="KW-1185">Reference proteome</keyword>
<name>A0A167CM35_9ASCO</name>
<accession>A0A167CM35</accession>
<dbReference type="Gene3D" id="1.10.1000.11">
    <property type="entry name" value="Arf Nucleotide-binding Site Opener,domain 2"/>
    <property type="match status" value="1"/>
</dbReference>
<dbReference type="Pfam" id="PF15410">
    <property type="entry name" value="PH_9"/>
    <property type="match status" value="1"/>
</dbReference>
<dbReference type="GO" id="GO:0005085">
    <property type="term" value="F:guanyl-nucleotide exchange factor activity"/>
    <property type="evidence" value="ECO:0007669"/>
    <property type="project" value="InterPro"/>
</dbReference>
<proteinExistence type="predicted"/>
<dbReference type="AlphaFoldDB" id="A0A167CM35"/>
<feature type="compositionally biased region" description="Polar residues" evidence="2">
    <location>
        <begin position="653"/>
        <end position="667"/>
    </location>
</feature>
<dbReference type="InterPro" id="IPR001849">
    <property type="entry name" value="PH_domain"/>
</dbReference>
<evidence type="ECO:0000313" key="5">
    <source>
        <dbReference type="Proteomes" id="UP000189580"/>
    </source>
</evidence>
<dbReference type="Pfam" id="PF01369">
    <property type="entry name" value="Sec7"/>
    <property type="match status" value="1"/>
</dbReference>
<keyword evidence="1" id="KW-0175">Coiled coil</keyword>
<feature type="compositionally biased region" description="Low complexity" evidence="2">
    <location>
        <begin position="1"/>
        <end position="22"/>
    </location>
</feature>
<organism evidence="4 5">
    <name type="scientific">Sugiyamaella lignohabitans</name>
    <dbReference type="NCBI Taxonomy" id="796027"/>
    <lineage>
        <taxon>Eukaryota</taxon>
        <taxon>Fungi</taxon>
        <taxon>Dikarya</taxon>
        <taxon>Ascomycota</taxon>
        <taxon>Saccharomycotina</taxon>
        <taxon>Dipodascomycetes</taxon>
        <taxon>Dipodascales</taxon>
        <taxon>Trichomonascaceae</taxon>
        <taxon>Sugiyamaella</taxon>
    </lineage>
</organism>
<dbReference type="SMART" id="SM00233">
    <property type="entry name" value="PH"/>
    <property type="match status" value="1"/>
</dbReference>
<dbReference type="SMART" id="SM00222">
    <property type="entry name" value="Sec7"/>
    <property type="match status" value="1"/>
</dbReference>
<dbReference type="Gene3D" id="2.30.29.30">
    <property type="entry name" value="Pleckstrin-homology domain (PH domain)/Phosphotyrosine-binding domain (PTB)"/>
    <property type="match status" value="1"/>
</dbReference>
<feature type="compositionally biased region" description="Low complexity" evidence="2">
    <location>
        <begin position="111"/>
        <end position="124"/>
    </location>
</feature>
<sequence length="836" mass="91674">MTPVNNESNEPNESSEPTEPSVQSGSKVNEDPLISDSKTTLAAANISNVEGTESSAVYQKAEHPTTATDDADAEGVTPEPYSTNSTATDLTGPSDHKMSPSSSLSSIHAEGGTSASKSSGSPAGPQTPVQSINKEIIEGDDDKSTDSSPSVAKSLYQHTATFVNEDEYASWLGSDGETQQAVRVEYMSLFDFKSKSILSALRILCDKLYMKGESQQLNRVIEAFSQSWVSQNPKHGFYDANVVYTITYALVLLNTDLYAADHSTTKKMSRSVFIQNTLETVRAQRGPLPNSPNLSRRSEDFSSRRISVVSSNHDTLMVQDANVEPLSKEWEFQLEMVLKSFYSSVSKEALQLHIIEHAPFSPLSRIYSPTGHDHTPSILSASQAQNSGASSIFGRMNFGRLRGSKNLEPHQSRIALNDRAAEGFRHDSLASSYSLETSVTNNFGFSRHAVGFAGLLWNSMIKEEDSGAQSTGDDDDFADFSKIEKELADETELELLGAPWAKEGILMYRPYVDPSTGKKPRKKDWTKVFMVVQRGQLKMFKFDMSSSSHGAVNGAVGGGNWMENAQLVDGFHLCHTMAQELPPPKKSNGFAAVWSLTLPQRGLLVFQAGTPEVAREFVYTCNFWAGRLSKEPFDDPVSNMEYGWTAALDSSSGKSGSALMTTPSTATLRRPGSSAGHRVLPGDRLTIKEWKPTGHNMVVSDLNEEKQLKTLQEYIKRAENDLTEHNALVSKLAQAYTPSTTNWSKAHTNWENKSQFLLQQVIRYKIYVEVLDKAIKDRLEKFPVKSETDGDAQDDLTVSDGGLPVKDPSLAVFDKGSPNGEKFSSVTVEAHQVIAA</sequence>